<dbReference type="PATRIC" id="fig|1461581.3.peg.2538"/>
<dbReference type="RefSeq" id="WP_044500485.1">
    <property type="nucleotide sequence ID" value="NZ_LK391969.1"/>
</dbReference>
<gene>
    <name evidence="2" type="ORF">BN1049_02574</name>
</gene>
<dbReference type="InterPro" id="IPR006047">
    <property type="entry name" value="GH13_cat_dom"/>
</dbReference>
<evidence type="ECO:0000259" key="1">
    <source>
        <dbReference type="SMART" id="SM00642"/>
    </source>
</evidence>
<accession>A0A078MN27</accession>
<dbReference type="SUPFAM" id="SSF51445">
    <property type="entry name" value="(Trans)glycosidases"/>
    <property type="match status" value="1"/>
</dbReference>
<dbReference type="NCBIfam" id="TIGR02401">
    <property type="entry name" value="trehalose_TreY"/>
    <property type="match status" value="1"/>
</dbReference>
<name>A0A078MN27_9PSED</name>
<dbReference type="GO" id="GO:0005992">
    <property type="term" value="P:trehalose biosynthetic process"/>
    <property type="evidence" value="ECO:0007669"/>
    <property type="project" value="TreeGrafter"/>
</dbReference>
<organism evidence="2">
    <name type="scientific">Pseudomonas saudimassiliensis</name>
    <dbReference type="NCBI Taxonomy" id="1461581"/>
    <lineage>
        <taxon>Bacteria</taxon>
        <taxon>Pseudomonadati</taxon>
        <taxon>Pseudomonadota</taxon>
        <taxon>Gammaproteobacteria</taxon>
        <taxon>Pseudomonadales</taxon>
        <taxon>Pseudomonadaceae</taxon>
        <taxon>Pseudomonas</taxon>
    </lineage>
</organism>
<feature type="domain" description="Glycosyl hydrolase family 13 catalytic" evidence="1">
    <location>
        <begin position="12"/>
        <end position="446"/>
    </location>
</feature>
<dbReference type="PANTHER" id="PTHR10357:SF216">
    <property type="entry name" value="MALTOOLIGOSYL TREHALOSE SYNTHASE-RELATED"/>
    <property type="match status" value="1"/>
</dbReference>
<dbReference type="InterPro" id="IPR017853">
    <property type="entry name" value="GH"/>
</dbReference>
<dbReference type="OrthoDB" id="9761577at2"/>
<evidence type="ECO:0000313" key="2">
    <source>
        <dbReference type="EMBL" id="CEA06196.1"/>
    </source>
</evidence>
<dbReference type="CDD" id="cd11336">
    <property type="entry name" value="AmyAc_MTSase"/>
    <property type="match status" value="1"/>
</dbReference>
<protein>
    <submittedName>
        <fullName evidence="2">Malto-oligosyltrehalose synthase</fullName>
    </submittedName>
</protein>
<reference evidence="2" key="1">
    <citation type="submission" date="2014-07" db="EMBL/GenBank/DDBJ databases">
        <authorList>
            <person name="Urmite Genomes Urmite Genomes"/>
        </authorList>
    </citation>
    <scope>NUCLEOTIDE SEQUENCE</scope>
    <source>
        <strain evidence="2">12M76_air</strain>
    </source>
</reference>
<dbReference type="AlphaFoldDB" id="A0A078MN27"/>
<dbReference type="SMART" id="SM00642">
    <property type="entry name" value="Aamy"/>
    <property type="match status" value="1"/>
</dbReference>
<dbReference type="Gene3D" id="3.20.20.80">
    <property type="entry name" value="Glycosidases"/>
    <property type="match status" value="3"/>
</dbReference>
<dbReference type="GO" id="GO:0030980">
    <property type="term" value="P:alpha-glucan catabolic process"/>
    <property type="evidence" value="ECO:0007669"/>
    <property type="project" value="TreeGrafter"/>
</dbReference>
<dbReference type="PANTHER" id="PTHR10357">
    <property type="entry name" value="ALPHA-AMYLASE FAMILY MEMBER"/>
    <property type="match status" value="1"/>
</dbReference>
<proteinExistence type="predicted"/>
<sequence length="922" mass="103710">MVELRATLRLQFHAGFMLDDALEMVDYFHDLGISHIYASPLLAARPGSTHGYDVVDPTRVNPELGGEPALRRLADALHQRGMGLIMDIVPNHMAVDNANLWWQDVLQWGAGSPFAGFFDITWRSQDEFMRDRLLLPILRTDYLEVLKAGELQLSFEAASGSFFIHHFDHRMPVAMASYADILADTGDDALTRIADRCAALVDEFGAHGIGQQIRQDLAAAAGASLPAIERALTRFTADTPENCLRLHTLLDQQHYRLASWRTANDDINWRRFFDVNELVGLRAEHPQVFEATHRKIFELIEAGLIDGLRIDHIDGLANPRAYCRRLRRRVDRLRGERRGHFPIHVEKILAADERLPDNWMVDGTTGYDFMNRVSLLQHDPNGQAELADLWGSLTGRSTDFTDEIREARRLVLSGSLAADFDVLSQALLRLARCSLATRDITLGAIRRALRALITHYPVYRTYACVCGQSAQDRRFFDQALAGARAELSSNDWPVLEQLDRWLGGTPLYANPPGAKRRFQQRLLSRFHQLTSPVAAKSVEDTAFYRSAILLSRNDVGFDPERFSASPDWFHQECIEQAEHFPLGILTTATHDHKRGEDARARLAVVSEHAPWFNIQVRFWHNLAEPLIATVNGQPAPSPADELMLYQTLFSSWPLGLSADDDAGCAEFAERVEAWQRKALREAKLRSSWAAPDTAYEEACHQFLRRLMTTHEVIELRRALAHAVKLAACNGALNSLTQCLLRMTTPGVPDLYQGCEYWDFSLVDPDNRRPVDYARRASTLAPAAAPAELLQHWHDGRIKQWLITQVLNCRRRLPELFRQGNYQPLTLHGRHADRLIAFSRQHGDEVAITIAPRLAAPLLGDSEAPLIPAERWDDTLIDLPSVYLTSALTGEAVPSGPAVPVSDLLAMVPMNLLVTTQHQEAKP</sequence>
<dbReference type="EMBL" id="LM997413">
    <property type="protein sequence ID" value="CEA06196.1"/>
    <property type="molecule type" value="Genomic_DNA"/>
</dbReference>
<dbReference type="EMBL" id="LK391969">
    <property type="protein sequence ID" value="CEF27621.1"/>
    <property type="molecule type" value="Genomic_DNA"/>
</dbReference>
<dbReference type="InterPro" id="IPR012767">
    <property type="entry name" value="Trehalose_TreY"/>
</dbReference>
<dbReference type="Pfam" id="PF00128">
    <property type="entry name" value="Alpha-amylase"/>
    <property type="match status" value="1"/>
</dbReference>
<dbReference type="GO" id="GO:0047470">
    <property type="term" value="F:(1,4)-alpha-D-glucan 1-alpha-D-glucosylmutase activity"/>
    <property type="evidence" value="ECO:0007669"/>
    <property type="project" value="TreeGrafter"/>
</dbReference>